<protein>
    <recommendedName>
        <fullName evidence="8">Apple domain-containing protein</fullName>
    </recommendedName>
</protein>
<dbReference type="AlphaFoldDB" id="A0A934IKF6"/>
<dbReference type="SMART" id="SM00473">
    <property type="entry name" value="PAN_AP"/>
    <property type="match status" value="2"/>
</dbReference>
<evidence type="ECO:0008006" key="8">
    <source>
        <dbReference type="Google" id="ProtNLM"/>
    </source>
</evidence>
<name>A0A934IKF6_9HYPH</name>
<dbReference type="CDD" id="cd01100">
    <property type="entry name" value="APPLE_Factor_XI_like"/>
    <property type="match status" value="2"/>
</dbReference>
<dbReference type="InterPro" id="IPR003609">
    <property type="entry name" value="Pan_app"/>
</dbReference>
<dbReference type="PANTHER" id="PTHR33946">
    <property type="match status" value="1"/>
</dbReference>
<feature type="chain" id="PRO_5036997916" description="Apple domain-containing protein" evidence="3">
    <location>
        <begin position="29"/>
        <end position="963"/>
    </location>
</feature>
<dbReference type="Gene3D" id="3.40.50.1460">
    <property type="match status" value="1"/>
</dbReference>
<organism evidence="6 7">
    <name type="scientific">Acuticoccus mangrovi</name>
    <dbReference type="NCBI Taxonomy" id="2796142"/>
    <lineage>
        <taxon>Bacteria</taxon>
        <taxon>Pseudomonadati</taxon>
        <taxon>Pseudomonadota</taxon>
        <taxon>Alphaproteobacteria</taxon>
        <taxon>Hyphomicrobiales</taxon>
        <taxon>Amorphaceae</taxon>
        <taxon>Acuticoccus</taxon>
    </lineage>
</organism>
<dbReference type="Gene3D" id="3.50.4.10">
    <property type="entry name" value="Hepatocyte Growth Factor"/>
    <property type="match status" value="2"/>
</dbReference>
<feature type="domain" description="Apple" evidence="4">
    <location>
        <begin position="794"/>
        <end position="865"/>
    </location>
</feature>
<evidence type="ECO:0000259" key="5">
    <source>
        <dbReference type="SMART" id="SM00473"/>
    </source>
</evidence>
<sequence>MSPSLRLSVAAFFAVFALWTAAVRPASAAGSDIASAVAAGDKRYVLLVGVGEYSHTVPVKYVEENLDAVEKLMRESFFVPDANIRRIVDPSATDLFATFGFEAGAPGDFAGLDIAEPDAELYVYYVGHGTRDLRAAGTSNAAASEGFLLASNSRLTALSHTAYSYDTLLANLDAFQKAHFPQGRVVLFLESCFSGETSDGQSLNPTMGPMIAPPVGWDAPSETSDVIAIAAAGADTPAYWDDERHRGLFTDALVTGLGGAADHDPAANGDGAVTLDELGHWLERRVPTRAAQLLKGRQVPQVSDNAGSGVLLELASIAPKSTVAPSLSSFETEFEIEDYEYRFKEAGARDWPSLAALSNDLGAYMESCGDRCRTYLPRLLPLRDQLTARIKRCEAASAVAERRLAVGRFAAIARLSALCADETDINACVAGRDASSHACGCVVDPGGEGCGIDPVVACAQQLDEAIASARAGDSLIPFGTFQAKANAACLERERGRLAEARKAVCEASPRRNGTGAPPEALIACDWAKTRARELAASRACTVAFNDARAGGPADIGRFIVDHLACAELSDAEALRDRQLDEALTAASGASSDAARSRAADELKSVRLAYAHTLTNAALRRIDDALDTVQRAPCGLAYSQAQDRGSSGLARFISERPECRDEVARARAILADDRCQRSFETVREDDAIALFRFTETYSECTEETLRAQRAIDRLALDCLYDAEAELRPDLSAIDTALRKARSCESRYGSMSSRFSERANTRLAALTSMRDSQIVIDSRNATPPIGSGTQTESGTFVAFYNGLDFNGADLYPRGVKAGSEMACANRCESESGCRAFTFNVRAKVCYLKTNTGTLSPHQDALSGTLLVNSRSAPPLKVSGGSGEILYNHDFPGNDIMSATINNTTLWGCQAACSRNSACAAFSYIERNGQCWLKHSVGAGRALRGVHSGRSGGSRTYSASRVVKLH</sequence>
<evidence type="ECO:0000313" key="7">
    <source>
        <dbReference type="Proteomes" id="UP000609531"/>
    </source>
</evidence>
<feature type="domain" description="Apple" evidence="5">
    <location>
        <begin position="789"/>
        <end position="869"/>
    </location>
</feature>
<feature type="domain" description="Apple" evidence="5">
    <location>
        <begin position="876"/>
        <end position="957"/>
    </location>
</feature>
<evidence type="ECO:0000256" key="1">
    <source>
        <dbReference type="ARBA" id="ARBA00022737"/>
    </source>
</evidence>
<evidence type="ECO:0000259" key="4">
    <source>
        <dbReference type="SMART" id="SM00223"/>
    </source>
</evidence>
<evidence type="ECO:0000313" key="6">
    <source>
        <dbReference type="EMBL" id="MBJ3774275.1"/>
    </source>
</evidence>
<dbReference type="PANTHER" id="PTHR33946:SF4">
    <property type="entry name" value="COAGULATION FACTOR XI"/>
    <property type="match status" value="1"/>
</dbReference>
<dbReference type="GO" id="GO:0006508">
    <property type="term" value="P:proteolysis"/>
    <property type="evidence" value="ECO:0007669"/>
    <property type="project" value="InterPro"/>
</dbReference>
<dbReference type="GO" id="GO:0005576">
    <property type="term" value="C:extracellular region"/>
    <property type="evidence" value="ECO:0007669"/>
    <property type="project" value="InterPro"/>
</dbReference>
<comment type="caution">
    <text evidence="6">The sequence shown here is derived from an EMBL/GenBank/DDBJ whole genome shotgun (WGS) entry which is preliminary data.</text>
</comment>
<dbReference type="Pfam" id="PF14295">
    <property type="entry name" value="PAN_4"/>
    <property type="match status" value="2"/>
</dbReference>
<dbReference type="InterPro" id="IPR000177">
    <property type="entry name" value="Apple"/>
</dbReference>
<keyword evidence="2" id="KW-1015">Disulfide bond</keyword>
<feature type="domain" description="Apple" evidence="4">
    <location>
        <begin position="881"/>
        <end position="949"/>
    </location>
</feature>
<keyword evidence="7" id="KW-1185">Reference proteome</keyword>
<keyword evidence="3" id="KW-0732">Signal</keyword>
<dbReference type="SMART" id="SM00223">
    <property type="entry name" value="APPLE"/>
    <property type="match status" value="2"/>
</dbReference>
<dbReference type="SUPFAM" id="SSF57414">
    <property type="entry name" value="Hairpin loop containing domain-like"/>
    <property type="match status" value="1"/>
</dbReference>
<dbReference type="EMBL" id="JAEKJA010000001">
    <property type="protein sequence ID" value="MBJ3774275.1"/>
    <property type="molecule type" value="Genomic_DNA"/>
</dbReference>
<feature type="signal peptide" evidence="3">
    <location>
        <begin position="1"/>
        <end position="28"/>
    </location>
</feature>
<keyword evidence="1" id="KW-0677">Repeat</keyword>
<dbReference type="RefSeq" id="WP_198880166.1">
    <property type="nucleotide sequence ID" value="NZ_JAEKJA010000001.1"/>
</dbReference>
<evidence type="ECO:0000256" key="3">
    <source>
        <dbReference type="SAM" id="SignalP"/>
    </source>
</evidence>
<gene>
    <name evidence="6" type="ORF">JCR33_01155</name>
</gene>
<proteinExistence type="predicted"/>
<reference evidence="6" key="1">
    <citation type="submission" date="2020-12" db="EMBL/GenBank/DDBJ databases">
        <title>Bacterial taxonomy.</title>
        <authorList>
            <person name="Pan X."/>
        </authorList>
    </citation>
    <scope>NUCLEOTIDE SEQUENCE</scope>
    <source>
        <strain evidence="6">B2012</strain>
    </source>
</reference>
<dbReference type="Proteomes" id="UP000609531">
    <property type="component" value="Unassembled WGS sequence"/>
</dbReference>
<accession>A0A934IKF6</accession>
<evidence type="ECO:0000256" key="2">
    <source>
        <dbReference type="ARBA" id="ARBA00023157"/>
    </source>
</evidence>